<evidence type="ECO:0000256" key="3">
    <source>
        <dbReference type="ARBA" id="ARBA00009481"/>
    </source>
</evidence>
<feature type="chain" id="PRO_5035194982" description="Digalactosyldiacylglycerol synthase" evidence="9">
    <location>
        <begin position="22"/>
        <end position="770"/>
    </location>
</feature>
<dbReference type="GO" id="GO:0009507">
    <property type="term" value="C:chloroplast"/>
    <property type="evidence" value="ECO:0007669"/>
    <property type="project" value="UniProtKB-SubCell"/>
</dbReference>
<dbReference type="Gene3D" id="3.40.50.2000">
    <property type="entry name" value="Glycogen Phosphorylase B"/>
    <property type="match status" value="1"/>
</dbReference>
<evidence type="ECO:0000256" key="4">
    <source>
        <dbReference type="ARBA" id="ARBA00022528"/>
    </source>
</evidence>
<dbReference type="OMA" id="FNIIFYP"/>
<sequence>MGGSTAVLALVLLIVGSTTDGGGERGVRRRGAGALPPPALVRDGEIVVTFPIADGLQPGDFPTRRYQELLAGSGLAQPDAAAPGSGGAEERSAKSERSGTPDEPRESASGPSLRALMREWGQINWLESPGQSEVATIVAEMLTGNKHVAIVTTASLPWLTGTAVNPLLRAAYLAKRGARVTLLVPWLHPSDQRLVFPANVTFGSPSEQEAWIRRWLQDRAQLPPELLGDRLAIRWYASRYHPEKGSVLALGDLTKYLTREEQGGVCVLEEPEHLNWFHNGEHWCQKWQLVIGIIHTNYWSYARSHETGGLMAAALTQQINRWMCGGYCHKSIKLSDALPPLPRSVTQNTHGVRQDFIAIGQRLAQALRERSDALGGVADARARTAADASTGAARDGALPPPPPPFSRSVYFLGKCLWAKGHRELLDLLGAFAEQIAAQPGNDARAAGADATGADGGGARGGGARGGGAHCPIEVDVFGSGPDRAAIGAEAARLCDRSGGSVRVRLFAGIDHASEEVQAYKIFVNPCRSDVLCTTTAEALAAGKFAIIEDNPSNAFFKKCANALFYSTAAQFCAQLEYALSAMPKPLLPSQAYLLSWEAATDRLIDAMLTPVAGEEGLNPGDKAFAAFHQSLFRGRFGDWSRGVLGAGPIARQFELRREHEKGDGGVESAAADVLVEASVRAREAAVAADAARGAPKGERAAGARARSAHALAPPWARALAPSGAARLPLARARGALSSAVREAEDLPAHAAQSAKPSDAGGNDGDGSCTT</sequence>
<keyword evidence="11" id="KW-1185">Reference proteome</keyword>
<evidence type="ECO:0008006" key="12">
    <source>
        <dbReference type="Google" id="ProtNLM"/>
    </source>
</evidence>
<dbReference type="GO" id="GO:0016020">
    <property type="term" value="C:membrane"/>
    <property type="evidence" value="ECO:0007669"/>
    <property type="project" value="UniProtKB-SubCell"/>
</dbReference>
<comment type="caution">
    <text evidence="10">The sequence shown here is derived from an EMBL/GenBank/DDBJ whole genome shotgun (WGS) entry which is preliminary data.</text>
</comment>
<evidence type="ECO:0000256" key="7">
    <source>
        <dbReference type="ARBA" id="ARBA00023136"/>
    </source>
</evidence>
<evidence type="ECO:0000256" key="1">
    <source>
        <dbReference type="ARBA" id="ARBA00004229"/>
    </source>
</evidence>
<dbReference type="EMBL" id="JAGTXO010000060">
    <property type="protein sequence ID" value="KAG8457947.1"/>
    <property type="molecule type" value="Genomic_DNA"/>
</dbReference>
<evidence type="ECO:0000313" key="10">
    <source>
        <dbReference type="EMBL" id="KAG8457947.1"/>
    </source>
</evidence>
<dbReference type="Proteomes" id="UP000751190">
    <property type="component" value="Unassembled WGS sequence"/>
</dbReference>
<evidence type="ECO:0000256" key="9">
    <source>
        <dbReference type="SAM" id="SignalP"/>
    </source>
</evidence>
<feature type="compositionally biased region" description="Low complexity" evidence="8">
    <location>
        <begin position="443"/>
        <end position="452"/>
    </location>
</feature>
<name>A0A8J5X7V2_DIALT</name>
<feature type="region of interest" description="Disordered" evidence="8">
    <location>
        <begin position="443"/>
        <end position="464"/>
    </location>
</feature>
<reference evidence="10" key="1">
    <citation type="submission" date="2021-05" db="EMBL/GenBank/DDBJ databases">
        <title>The genome of the haptophyte Pavlova lutheri (Diacronema luteri, Pavlovales) - a model for lipid biosynthesis in eukaryotic algae.</title>
        <authorList>
            <person name="Hulatt C.J."/>
            <person name="Posewitz M.C."/>
        </authorList>
    </citation>
    <scope>NUCLEOTIDE SEQUENCE</scope>
    <source>
        <strain evidence="10">NIVA-4/92</strain>
    </source>
</reference>
<dbReference type="AlphaFoldDB" id="A0A8J5X7V2"/>
<dbReference type="OrthoDB" id="44480at2759"/>
<dbReference type="CDD" id="cd01635">
    <property type="entry name" value="Glycosyltransferase_GTB-type"/>
    <property type="match status" value="1"/>
</dbReference>
<evidence type="ECO:0000256" key="8">
    <source>
        <dbReference type="SAM" id="MobiDB-lite"/>
    </source>
</evidence>
<feature type="compositionally biased region" description="Basic and acidic residues" evidence="8">
    <location>
        <begin position="88"/>
        <end position="106"/>
    </location>
</feature>
<organism evidence="10 11">
    <name type="scientific">Diacronema lutheri</name>
    <name type="common">Unicellular marine alga</name>
    <name type="synonym">Monochrysis lutheri</name>
    <dbReference type="NCBI Taxonomy" id="2081491"/>
    <lineage>
        <taxon>Eukaryota</taxon>
        <taxon>Haptista</taxon>
        <taxon>Haptophyta</taxon>
        <taxon>Pavlovophyceae</taxon>
        <taxon>Pavlovales</taxon>
        <taxon>Pavlovaceae</taxon>
        <taxon>Diacronema</taxon>
    </lineage>
</organism>
<dbReference type="SUPFAM" id="SSF53756">
    <property type="entry name" value="UDP-Glycosyltransferase/glycogen phosphorylase"/>
    <property type="match status" value="1"/>
</dbReference>
<accession>A0A8J5X7V2</accession>
<feature type="compositionally biased region" description="Gly residues" evidence="8">
    <location>
        <begin position="453"/>
        <end position="464"/>
    </location>
</feature>
<proteinExistence type="inferred from homology"/>
<evidence type="ECO:0000256" key="5">
    <source>
        <dbReference type="ARBA" id="ARBA00022640"/>
    </source>
</evidence>
<comment type="similarity">
    <text evidence="3">Belongs to the glycosyltransferase group 1 family. Glycosyltransferase 4 subfamily.</text>
</comment>
<keyword evidence="7" id="KW-0472">Membrane</keyword>
<keyword evidence="5" id="KW-0934">Plastid</keyword>
<evidence type="ECO:0000256" key="2">
    <source>
        <dbReference type="ARBA" id="ARBA00004370"/>
    </source>
</evidence>
<evidence type="ECO:0000256" key="6">
    <source>
        <dbReference type="ARBA" id="ARBA00022679"/>
    </source>
</evidence>
<feature type="region of interest" description="Disordered" evidence="8">
    <location>
        <begin position="75"/>
        <end position="112"/>
    </location>
</feature>
<protein>
    <recommendedName>
        <fullName evidence="12">Digalactosyldiacylglycerol synthase</fullName>
    </recommendedName>
</protein>
<comment type="subcellular location">
    <subcellularLocation>
        <location evidence="2">Membrane</location>
    </subcellularLocation>
    <subcellularLocation>
        <location evidence="1">Plastid</location>
        <location evidence="1">Chloroplast</location>
    </subcellularLocation>
</comment>
<keyword evidence="6" id="KW-0808">Transferase</keyword>
<gene>
    <name evidence="10" type="ORF">KFE25_012013</name>
</gene>
<keyword evidence="9" id="KW-0732">Signal</keyword>
<dbReference type="GO" id="GO:0046481">
    <property type="term" value="F:digalactosyldiacylglycerol synthase activity"/>
    <property type="evidence" value="ECO:0007669"/>
    <property type="project" value="InterPro"/>
</dbReference>
<dbReference type="PANTHER" id="PTHR46132">
    <property type="entry name" value="DIGALACTOSYLDIACYLGLYCEROL SYNTHASE 2, CHLOROPLASTIC"/>
    <property type="match status" value="1"/>
</dbReference>
<evidence type="ECO:0000313" key="11">
    <source>
        <dbReference type="Proteomes" id="UP000751190"/>
    </source>
</evidence>
<dbReference type="InterPro" id="IPR044525">
    <property type="entry name" value="DGDG1/2"/>
</dbReference>
<dbReference type="PANTHER" id="PTHR46132:SF1">
    <property type="entry name" value="DIGALACTOSYLDIACYLGLYCEROL SYNTHASE 2, CHLOROPLASTIC"/>
    <property type="match status" value="1"/>
</dbReference>
<keyword evidence="4" id="KW-0150">Chloroplast</keyword>
<feature type="signal peptide" evidence="9">
    <location>
        <begin position="1"/>
        <end position="21"/>
    </location>
</feature>
<feature type="region of interest" description="Disordered" evidence="8">
    <location>
        <begin position="736"/>
        <end position="770"/>
    </location>
</feature>